<feature type="compositionally biased region" description="Pro residues" evidence="1">
    <location>
        <begin position="233"/>
        <end position="242"/>
    </location>
</feature>
<keyword evidence="3" id="KW-1185">Reference proteome</keyword>
<feature type="compositionally biased region" description="Basic and acidic residues" evidence="1">
    <location>
        <begin position="491"/>
        <end position="502"/>
    </location>
</feature>
<evidence type="ECO:0000256" key="1">
    <source>
        <dbReference type="SAM" id="MobiDB-lite"/>
    </source>
</evidence>
<feature type="compositionally biased region" description="Polar residues" evidence="1">
    <location>
        <begin position="449"/>
        <end position="458"/>
    </location>
</feature>
<reference evidence="2" key="2">
    <citation type="submission" date="2025-05" db="UniProtKB">
        <authorList>
            <consortium name="EnsemblMetazoa"/>
        </authorList>
    </citation>
    <scope>IDENTIFICATION</scope>
</reference>
<feature type="region of interest" description="Disordered" evidence="1">
    <location>
        <begin position="449"/>
        <end position="546"/>
    </location>
</feature>
<feature type="region of interest" description="Disordered" evidence="1">
    <location>
        <begin position="1"/>
        <end position="172"/>
    </location>
</feature>
<feature type="region of interest" description="Disordered" evidence="1">
    <location>
        <begin position="230"/>
        <end position="288"/>
    </location>
</feature>
<proteinExistence type="predicted"/>
<sequence>MELELELVGPSQPASSSRQLVRRRTGRDAVTSRIQRCRSPAPVHFPKRSRLPPPLPGNIAVVRPTGNNATARMRRDWEAQREPLVKPPRQILSTKALGQSNPYLDDHPVRERRSVTQRSRHPDFKTRNQQNRIPVPATSRSAFGGQYTVPQPPSVFRSPAPPPSGTKIRPSLRSVRAKVDSHLCPRLSGHPCPSSAQPAARRPCRPVKNNSLAEAHEQLEQLLSRIEQASDFQPPPLPPPSPAVHAKRRGQATARGGTKVAKGARRQMAQHPPVPAGSPMLSARQNNTTSQTYLRLDGEGGGAESEGDHRGHLTHVVPLVQNPQRLPPAKRNALLELLQRAEQHDKGIADIVASSTGDPSRDTMLMMLQMLPLSPNESPYAEKFWEGHRYLKERQKLHQTLRPGDERFKEVKVLRSPDGEDFLSRTLEEELEDEKRVLDYMEAQLRIQGQQKQGNLQGPSGDHHPLNERQEQAMREREELEQHKQQVSNCREQRRQREHQKEQAQVQKMEQKSSWGGGGAPPMEEASPREILSKNPPSPRPTDPLKQLLQDRDRFQAHCRRSCFYNNSQSSAPWKIYAKVASKLSSQLMDNLDIEFHRSVANYINDFKGKKLA</sequence>
<dbReference type="RefSeq" id="XP_016971985.2">
    <property type="nucleotide sequence ID" value="XM_017116496.2"/>
</dbReference>
<feature type="compositionally biased region" description="Polar residues" evidence="1">
    <location>
        <begin position="91"/>
        <end position="102"/>
    </location>
</feature>
<dbReference type="GeneID" id="108039473"/>
<protein>
    <submittedName>
        <fullName evidence="2">Uncharacterized protein</fullName>
    </submittedName>
</protein>
<feature type="compositionally biased region" description="Polar residues" evidence="1">
    <location>
        <begin position="504"/>
        <end position="514"/>
    </location>
</feature>
<accession>A0ABM5GZ69</accession>
<name>A0ABM5GZ69_DRORH</name>
<organism evidence="2 3">
    <name type="scientific">Drosophila rhopaloa</name>
    <name type="common">Fruit fly</name>
    <dbReference type="NCBI Taxonomy" id="1041015"/>
    <lineage>
        <taxon>Eukaryota</taxon>
        <taxon>Metazoa</taxon>
        <taxon>Ecdysozoa</taxon>
        <taxon>Arthropoda</taxon>
        <taxon>Hexapoda</taxon>
        <taxon>Insecta</taxon>
        <taxon>Pterygota</taxon>
        <taxon>Neoptera</taxon>
        <taxon>Endopterygota</taxon>
        <taxon>Diptera</taxon>
        <taxon>Brachycera</taxon>
        <taxon>Muscomorpha</taxon>
        <taxon>Ephydroidea</taxon>
        <taxon>Drosophilidae</taxon>
        <taxon>Drosophila</taxon>
        <taxon>Sophophora</taxon>
    </lineage>
</organism>
<dbReference type="EnsemblMetazoa" id="XM_017116496.2">
    <property type="protein sequence ID" value="XP_016971985.2"/>
    <property type="gene ID" value="LOC108039473"/>
</dbReference>
<evidence type="ECO:0000313" key="2">
    <source>
        <dbReference type="EnsemblMetazoa" id="XP_016971985.2"/>
    </source>
</evidence>
<reference evidence="3" key="1">
    <citation type="journal article" date="2021" name="Elife">
        <title>Highly contiguous assemblies of 101 drosophilid genomes.</title>
        <authorList>
            <person name="Kim B.Y."/>
            <person name="Wang J.R."/>
            <person name="Miller D.E."/>
            <person name="Barmina O."/>
            <person name="Delaney E."/>
            <person name="Thompson A."/>
            <person name="Comeault A.A."/>
            <person name="Peede D."/>
            <person name="D'Agostino E.R."/>
            <person name="Pelaez J."/>
            <person name="Aguilar J.M."/>
            <person name="Haji D."/>
            <person name="Matsunaga T."/>
            <person name="Armstrong E.E."/>
            <person name="Zych M."/>
            <person name="Ogawa Y."/>
            <person name="Stamenkovic-Radak M."/>
            <person name="Jelic M."/>
            <person name="Veselinovic M.S."/>
            <person name="Tanaskovic M."/>
            <person name="Eric P."/>
            <person name="Gao J.J."/>
            <person name="Katoh T.K."/>
            <person name="Toda M.J."/>
            <person name="Watabe H."/>
            <person name="Watada M."/>
            <person name="Davis J.S."/>
            <person name="Moyle L.C."/>
            <person name="Manoli G."/>
            <person name="Bertolini E."/>
            <person name="Kostal V."/>
            <person name="Hawley R.S."/>
            <person name="Takahashi A."/>
            <person name="Jones C.D."/>
            <person name="Price D.K."/>
            <person name="Whiteman N."/>
            <person name="Kopp A."/>
            <person name="Matute D.R."/>
            <person name="Petrov D.A."/>
        </authorList>
    </citation>
    <scope>NUCLEOTIDE SEQUENCE [LARGE SCALE GENOMIC DNA]</scope>
</reference>
<feature type="compositionally biased region" description="Basic and acidic residues" evidence="1">
    <location>
        <begin position="73"/>
        <end position="84"/>
    </location>
</feature>
<dbReference type="Proteomes" id="UP001652680">
    <property type="component" value="Unassembled WGS sequence"/>
</dbReference>
<feature type="compositionally biased region" description="Basic and acidic residues" evidence="1">
    <location>
        <begin position="461"/>
        <end position="484"/>
    </location>
</feature>
<evidence type="ECO:0000313" key="3">
    <source>
        <dbReference type="Proteomes" id="UP001652680"/>
    </source>
</evidence>
<feature type="compositionally biased region" description="Basic and acidic residues" evidence="1">
    <location>
        <begin position="104"/>
        <end position="126"/>
    </location>
</feature>